<dbReference type="PANTHER" id="PTHR11908:SF132">
    <property type="entry name" value="ALDEHYDE OXIDASE 1-RELATED"/>
    <property type="match status" value="1"/>
</dbReference>
<feature type="domain" description="Aldehyde oxidase/xanthine dehydrogenase a/b hammerhead" evidence="3">
    <location>
        <begin position="24"/>
        <end position="128"/>
    </location>
</feature>
<dbReference type="SUPFAM" id="SSF54665">
    <property type="entry name" value="CO dehydrogenase molybdoprotein N-domain-like"/>
    <property type="match status" value="1"/>
</dbReference>
<dbReference type="InterPro" id="IPR046867">
    <property type="entry name" value="AldOxase/xan_DH_MoCoBD2"/>
</dbReference>
<reference evidence="4 5" key="1">
    <citation type="submission" date="2017-06" db="EMBL/GenBank/DDBJ databases">
        <title>Novel microbial phyla capable of carbon fixation and sulfur reduction in deep-sea sediments.</title>
        <authorList>
            <person name="Huang J."/>
            <person name="Baker B."/>
            <person name="Wang Y."/>
        </authorList>
    </citation>
    <scope>NUCLEOTIDE SEQUENCE [LARGE SCALE GENOMIC DNA]</scope>
    <source>
        <strain evidence="4">B3_LCP</strain>
    </source>
</reference>
<protein>
    <recommendedName>
        <fullName evidence="3">Aldehyde oxidase/xanthine dehydrogenase a/b hammerhead domain-containing protein</fullName>
    </recommendedName>
</protein>
<dbReference type="InterPro" id="IPR000674">
    <property type="entry name" value="Ald_Oxase/Xan_DH_a/b"/>
</dbReference>
<proteinExistence type="predicted"/>
<evidence type="ECO:0000259" key="3">
    <source>
        <dbReference type="SMART" id="SM01008"/>
    </source>
</evidence>
<gene>
    <name evidence="4" type="ORF">CEE37_01495</name>
</gene>
<dbReference type="SUPFAM" id="SSF56003">
    <property type="entry name" value="Molybdenum cofactor-binding domain"/>
    <property type="match status" value="1"/>
</dbReference>
<dbReference type="InterPro" id="IPR037165">
    <property type="entry name" value="AldOxase/xan_DH_Mopterin-bd_sf"/>
</dbReference>
<evidence type="ECO:0000256" key="2">
    <source>
        <dbReference type="ARBA" id="ARBA00023002"/>
    </source>
</evidence>
<dbReference type="Pfam" id="PF01315">
    <property type="entry name" value="Ald_Xan_dh_C"/>
    <property type="match status" value="1"/>
</dbReference>
<dbReference type="InterPro" id="IPR016208">
    <property type="entry name" value="Ald_Oxase/xanthine_DH-like"/>
</dbReference>
<dbReference type="EMBL" id="NJBN01000001">
    <property type="protein sequence ID" value="TKJ42382.1"/>
    <property type="molecule type" value="Genomic_DNA"/>
</dbReference>
<dbReference type="PANTHER" id="PTHR11908">
    <property type="entry name" value="XANTHINE DEHYDROGENASE"/>
    <property type="match status" value="1"/>
</dbReference>
<dbReference type="InterPro" id="IPR036856">
    <property type="entry name" value="Ald_Oxase/Xan_DH_a/b_sf"/>
</dbReference>
<dbReference type="SMART" id="SM01008">
    <property type="entry name" value="Ald_Xan_dh_C"/>
    <property type="match status" value="1"/>
</dbReference>
<dbReference type="Gene3D" id="3.90.1170.50">
    <property type="entry name" value="Aldehyde oxidase/xanthine dehydrogenase, a/b hammerhead"/>
    <property type="match status" value="1"/>
</dbReference>
<evidence type="ECO:0000313" key="4">
    <source>
        <dbReference type="EMBL" id="TKJ42382.1"/>
    </source>
</evidence>
<keyword evidence="1" id="KW-0500">Molybdenum</keyword>
<dbReference type="GO" id="GO:0016491">
    <property type="term" value="F:oxidoreductase activity"/>
    <property type="evidence" value="ECO:0007669"/>
    <property type="project" value="UniProtKB-KW"/>
</dbReference>
<comment type="caution">
    <text evidence="4">The sequence shown here is derived from an EMBL/GenBank/DDBJ whole genome shotgun (WGS) entry which is preliminary data.</text>
</comment>
<dbReference type="AlphaFoldDB" id="A0A532V5H3"/>
<accession>A0A532V5H3</accession>
<organism evidence="4 5">
    <name type="scientific">candidate division LCP-89 bacterium B3_LCP</name>
    <dbReference type="NCBI Taxonomy" id="2012998"/>
    <lineage>
        <taxon>Bacteria</taxon>
        <taxon>Pseudomonadati</taxon>
        <taxon>Bacteria division LCP-89</taxon>
    </lineage>
</organism>
<dbReference type="Proteomes" id="UP000319619">
    <property type="component" value="Unassembled WGS sequence"/>
</dbReference>
<evidence type="ECO:0000313" key="5">
    <source>
        <dbReference type="Proteomes" id="UP000319619"/>
    </source>
</evidence>
<keyword evidence="2" id="KW-0560">Oxidoreductase</keyword>
<dbReference type="Gene3D" id="3.30.365.10">
    <property type="entry name" value="Aldehyde oxidase/xanthine dehydrogenase, molybdopterin binding domain"/>
    <property type="match status" value="4"/>
</dbReference>
<dbReference type="InterPro" id="IPR008274">
    <property type="entry name" value="AldOxase/xan_DH_MoCoBD1"/>
</dbReference>
<dbReference type="Pfam" id="PF02738">
    <property type="entry name" value="MoCoBD_1"/>
    <property type="match status" value="1"/>
</dbReference>
<evidence type="ECO:0000256" key="1">
    <source>
        <dbReference type="ARBA" id="ARBA00022505"/>
    </source>
</evidence>
<sequence>MSTETEFSTIGKRVTKPDARDKATGRALYATDLVVPRMLYGKILRSKQIHAKIKNIDTSRAQRLPGVICVITAEDTPKIAYGFGKDNLPLKFGKVRSLMDEVAAVAARTPEIAAEALELIEVEYEPLREVTDPFEALKEDAPLIHEQRADNLSMVFDYVHGNIDQGLDESDHLVEGRFDVQFIAHSCLGPCASIAEWQTDGTLLMKTPTQVPFLYQRDMADVLGIAGSQVCVEQPYIGGGFGSKLDLYPYEVIAALLAKKAARPVKIEYDRQEEFLYSPVRSPMVMDVKTGCTKDGQLTVRVADIWSDNGAYNSWGAVTPLVSMQTASALYRVPHVHFYCRIIYTNNPYGGAMRGFGNPELTFAIEQQIEELAEICGMDPLEFRLLNANQPGETNLAGMKITTCGLSDCLNKSAEEVDYKKRMTEVGSDRGVGIASAIHVGGGARIYPSDGCGVIVRINDFGKVSIISGSTEIGQGSDTILTQIVAEELGVPVDWINVVNTDTDVRPWDVGVHASRTTFIAGNAALKAAREVKEKILETAAEILKEKPGKLTIKNGEIISIENPEKKLPLGKAIRSKHFRQGGSVISGEYYYDPPTVHQDKEWRGNISATYGFGAHAVDVEVDRETGKIKVHKVAAAHDVGRVINPVGAEGQVHGGVAMGLGYALTEQIQLDSGRMLNPNFTDYKIPTTMDIPEVVPIFVETNDPEGPFGAKGMGEITMVPTAAAIANAVYNATGVRIKSLPITPEKVLNALKAKEQK</sequence>
<dbReference type="Pfam" id="PF20256">
    <property type="entry name" value="MoCoBD_2"/>
    <property type="match status" value="1"/>
</dbReference>
<dbReference type="GO" id="GO:0005506">
    <property type="term" value="F:iron ion binding"/>
    <property type="evidence" value="ECO:0007669"/>
    <property type="project" value="InterPro"/>
</dbReference>
<name>A0A532V5H3_UNCL8</name>